<dbReference type="PANTHER" id="PTHR47505">
    <property type="entry name" value="DNA UTILIZATION PROTEIN YHGH"/>
    <property type="match status" value="1"/>
</dbReference>
<dbReference type="KEGG" id="abo:ABO_2221"/>
<protein>
    <submittedName>
        <fullName evidence="2">Uncharacterized protein</fullName>
    </submittedName>
</protein>
<proteinExistence type="inferred from homology"/>
<dbReference type="RefSeq" id="WP_011589497.1">
    <property type="nucleotide sequence ID" value="NC_008260.1"/>
</dbReference>
<dbReference type="eggNOG" id="COG1040">
    <property type="taxonomic scope" value="Bacteria"/>
</dbReference>
<dbReference type="OrthoDB" id="9793412at2"/>
<dbReference type="InterPro" id="IPR000836">
    <property type="entry name" value="PRTase_dom"/>
</dbReference>
<evidence type="ECO:0000313" key="2">
    <source>
        <dbReference type="EMBL" id="CAL17669.1"/>
    </source>
</evidence>
<organism evidence="2 3">
    <name type="scientific">Alcanivorax borkumensis (strain ATCC 700651 / DSM 11573 / NCIMB 13689 / SK2)</name>
    <dbReference type="NCBI Taxonomy" id="393595"/>
    <lineage>
        <taxon>Bacteria</taxon>
        <taxon>Pseudomonadati</taxon>
        <taxon>Pseudomonadota</taxon>
        <taxon>Gammaproteobacteria</taxon>
        <taxon>Oceanospirillales</taxon>
        <taxon>Alcanivoracaceae</taxon>
        <taxon>Alcanivorax</taxon>
    </lineage>
</organism>
<reference evidence="2 3" key="1">
    <citation type="journal article" date="2006" name="Nat. Biotechnol.">
        <title>Genome sequence of the ubiquitous hydrocarbon-degrading marine bacterium Alcanivorax borkumensis.</title>
        <authorList>
            <person name="Schneiker S."/>
            <person name="Martins dos Santos V.A.P."/>
            <person name="Bartels D."/>
            <person name="Bekel T."/>
            <person name="Brecht M."/>
            <person name="Buhrmester J."/>
            <person name="Chernikova T.N."/>
            <person name="Denaro R."/>
            <person name="Ferrer M."/>
            <person name="Gertler C."/>
            <person name="Goesmann A."/>
            <person name="Golyshina O.V."/>
            <person name="Kaminski F."/>
            <person name="Khachane A.N."/>
            <person name="Lang S."/>
            <person name="Linke B."/>
            <person name="McHardy A.C."/>
            <person name="Meyer F."/>
            <person name="Nechitaylo T."/>
            <person name="Puehler A."/>
            <person name="Regenhardt D."/>
            <person name="Rupp O."/>
            <person name="Sabirova J.S."/>
            <person name="Selbitschka W."/>
            <person name="Yakimov M.M."/>
            <person name="Timmis K.N."/>
            <person name="Vorhoelter F.-J."/>
            <person name="Weidner S."/>
            <person name="Kaiser O."/>
            <person name="Golyshin P.N."/>
        </authorList>
    </citation>
    <scope>NUCLEOTIDE SEQUENCE [LARGE SCALE GENOMIC DNA]</scope>
    <source>
        <strain evidence="3">ATCC 700651 / DSM 11573 / NCIMB 13689 / SK2</strain>
    </source>
</reference>
<accession>Q0VMC9</accession>
<dbReference type="SUPFAM" id="SSF53271">
    <property type="entry name" value="PRTase-like"/>
    <property type="match status" value="1"/>
</dbReference>
<dbReference type="STRING" id="393595.ABO_2221"/>
<sequence>MPVNLKAATKVYCSTFFNRINPSPCPLCGKSESGALCTDCLRLLARVTGPVCRCGLPHGDTPLPSPDSLPPLCGRCIRQPPAFSASQSPLQYGFPLDALITRYKHKGDLTVERAILPLLAETPLPWPDTDALCPLPVHWRRRWRRGFDQGARLANLMGDCWQRPVLPALVRQRHTPSQQGLTRHQRQRNLRQAFRCQHSVTGLRLILVDDVMTTGSSARAAAQCLLDQGAKDVRVWTLARTLPPSLA</sequence>
<dbReference type="AlphaFoldDB" id="Q0VMC9"/>
<dbReference type="InterPro" id="IPR051910">
    <property type="entry name" value="ComF/GntX_DNA_util-trans"/>
</dbReference>
<gene>
    <name evidence="2" type="ordered locus">ABO_2221</name>
</gene>
<comment type="similarity">
    <text evidence="1">Belongs to the ComF/GntX family.</text>
</comment>
<evidence type="ECO:0000313" key="3">
    <source>
        <dbReference type="Proteomes" id="UP000008871"/>
    </source>
</evidence>
<dbReference type="InterPro" id="IPR029057">
    <property type="entry name" value="PRTase-like"/>
</dbReference>
<name>Q0VMC9_ALCBS</name>
<dbReference type="PANTHER" id="PTHR47505:SF1">
    <property type="entry name" value="DNA UTILIZATION PROTEIN YHGH"/>
    <property type="match status" value="1"/>
</dbReference>
<dbReference type="Gene3D" id="3.40.50.2020">
    <property type="match status" value="1"/>
</dbReference>
<dbReference type="HOGENOM" id="CLU_054549_0_2_6"/>
<dbReference type="CDD" id="cd06223">
    <property type="entry name" value="PRTases_typeI"/>
    <property type="match status" value="1"/>
</dbReference>
<dbReference type="EMBL" id="AM286690">
    <property type="protein sequence ID" value="CAL17669.1"/>
    <property type="molecule type" value="Genomic_DNA"/>
</dbReference>
<evidence type="ECO:0000256" key="1">
    <source>
        <dbReference type="ARBA" id="ARBA00008007"/>
    </source>
</evidence>
<dbReference type="Proteomes" id="UP000008871">
    <property type="component" value="Chromosome"/>
</dbReference>
<keyword evidence="3" id="KW-1185">Reference proteome</keyword>